<dbReference type="HOGENOM" id="CLU_1321492_0_0_1"/>
<accession>U9U2T9</accession>
<evidence type="ECO:0000313" key="3">
    <source>
        <dbReference type="EMBL" id="ESA12913.1"/>
    </source>
</evidence>
<evidence type="ECO:0000256" key="1">
    <source>
        <dbReference type="SAM" id="Coils"/>
    </source>
</evidence>
<sequence length="208" mass="23719">MISTTSMGSLQQPDYHIALTEDIGVIVGFLKDRVEVDDSPVRTLFDQNHVFIYLNAYNSQVAEERTNHEAENAELRSRIKELENGRTDTVAECEKADMSGEKSLEDKKTDAFLDEAHNKWVGIREKKLLRETASEEEEEKHAIEISPNNDCPNRDIISLYKDTREAKVDVIKSNREFKSMYKDFMANNNAGKKKAKGQGGQDSLYQNI</sequence>
<evidence type="ECO:0000256" key="2">
    <source>
        <dbReference type="SAM" id="MobiDB-lite"/>
    </source>
</evidence>
<gene>
    <name evidence="3" type="ORF">GLOINDRAFT_26609</name>
</gene>
<dbReference type="EMBL" id="KI284423">
    <property type="protein sequence ID" value="ESA12913.1"/>
    <property type="molecule type" value="Genomic_DNA"/>
</dbReference>
<dbReference type="AlphaFoldDB" id="U9U2T9"/>
<dbReference type="VEuPathDB" id="FungiDB:RhiirFUN_000615"/>
<proteinExistence type="predicted"/>
<organism evidence="3">
    <name type="scientific">Rhizophagus irregularis (strain DAOM 181602 / DAOM 197198 / MUCL 43194)</name>
    <name type="common">Arbuscular mycorrhizal fungus</name>
    <name type="synonym">Glomus intraradices</name>
    <dbReference type="NCBI Taxonomy" id="747089"/>
    <lineage>
        <taxon>Eukaryota</taxon>
        <taxon>Fungi</taxon>
        <taxon>Fungi incertae sedis</taxon>
        <taxon>Mucoromycota</taxon>
        <taxon>Glomeromycotina</taxon>
        <taxon>Glomeromycetes</taxon>
        <taxon>Glomerales</taxon>
        <taxon>Glomeraceae</taxon>
        <taxon>Rhizophagus</taxon>
    </lineage>
</organism>
<feature type="region of interest" description="Disordered" evidence="2">
    <location>
        <begin position="188"/>
        <end position="208"/>
    </location>
</feature>
<feature type="coiled-coil region" evidence="1">
    <location>
        <begin position="54"/>
        <end position="92"/>
    </location>
</feature>
<protein>
    <submittedName>
        <fullName evidence="3">Uncharacterized protein</fullName>
    </submittedName>
</protein>
<name>U9U2T9_RHIID</name>
<reference evidence="3" key="1">
    <citation type="submission" date="2013-07" db="EMBL/GenBank/DDBJ databases">
        <title>The genome of an arbuscular mycorrhizal fungus provides insights into the evolution of the oldest plant symbiosis.</title>
        <authorList>
            <consortium name="DOE Joint Genome Institute"/>
            <person name="Tisserant E."/>
            <person name="Malbreil M."/>
            <person name="Kuo A."/>
            <person name="Kohler A."/>
            <person name="Symeonidi A."/>
            <person name="Balestrini R."/>
            <person name="Charron P."/>
            <person name="Duensing N."/>
            <person name="Frei-dit-Frey N."/>
            <person name="Gianinazzi-Pearson V."/>
            <person name="Gilbert B."/>
            <person name="Handa Y."/>
            <person name="Hijri M."/>
            <person name="Kaul R."/>
            <person name="Kawaguchi M."/>
            <person name="Krajinski F."/>
            <person name="Lammers P."/>
            <person name="Lapierre D."/>
            <person name="Masclaux F.G."/>
            <person name="Murat C."/>
            <person name="Morin E."/>
            <person name="Ndikumana S."/>
            <person name="Pagni M."/>
            <person name="Petitpierre D."/>
            <person name="Requena N."/>
            <person name="Rosikiewicz P."/>
            <person name="Riley R."/>
            <person name="Saito K."/>
            <person name="San Clemente H."/>
            <person name="Shapiro H."/>
            <person name="van Tuinen D."/>
            <person name="Becard G."/>
            <person name="Bonfante P."/>
            <person name="Paszkowski U."/>
            <person name="Shachar-Hill Y."/>
            <person name="Young J.P."/>
            <person name="Sanders I.R."/>
            <person name="Henrissat B."/>
            <person name="Rensing S.A."/>
            <person name="Grigoriev I.V."/>
            <person name="Corradi N."/>
            <person name="Roux C."/>
            <person name="Martin F."/>
        </authorList>
    </citation>
    <scope>NUCLEOTIDE SEQUENCE</scope>
    <source>
        <strain evidence="3">DAOM 197198</strain>
    </source>
</reference>
<keyword evidence="1" id="KW-0175">Coiled coil</keyword>